<gene>
    <name evidence="1" type="ORF">NEISUBOT_03822</name>
</gene>
<protein>
    <submittedName>
        <fullName evidence="1">Uncharacterized protein</fullName>
    </submittedName>
</protein>
<sequence length="249" mass="27088">MDGYEYVGIACTAFGNAYAQWDKDVFVARHKYVVTQGFEAFFGFAGNGEYDVFFFEAARADCTGVFATMTGVDHNHGTAVAAAAAIAFRGRGVVCDIGIRTLFGDIAVEQSHHRVVGICTMWIEVDNQAVSEVADGGERKDLRMGTLFEVDDDTHGAGRILTGTNAADKRVVRQHFAGNALQDAVDFRSLNIHDQPAGVVQHKMLVFHRVVALKGNACVGVRRPNADGKELRRRGRFGQCGTNGREGEK</sequence>
<evidence type="ECO:0000313" key="1">
    <source>
        <dbReference type="EMBL" id="EFC52984.1"/>
    </source>
</evidence>
<comment type="caution">
    <text evidence="1">The sequence shown here is derived from an EMBL/GenBank/DDBJ whole genome shotgun (WGS) entry which is preliminary data.</text>
</comment>
<evidence type="ECO:0000313" key="2">
    <source>
        <dbReference type="Proteomes" id="UP000004621"/>
    </source>
</evidence>
<dbReference type="EMBL" id="ACEO02000002">
    <property type="protein sequence ID" value="EFC52984.1"/>
    <property type="molecule type" value="Genomic_DNA"/>
</dbReference>
<proteinExistence type="predicted"/>
<dbReference type="AlphaFoldDB" id="A0A9W5N072"/>
<reference evidence="1 2" key="1">
    <citation type="submission" date="2010-01" db="EMBL/GenBank/DDBJ databases">
        <authorList>
            <person name="Weinstock G."/>
            <person name="Sodergren E."/>
            <person name="Clifton S."/>
            <person name="Fulton L."/>
            <person name="Fulton B."/>
            <person name="Courtney L."/>
            <person name="Fronick C."/>
            <person name="Harrison M."/>
            <person name="Strong C."/>
            <person name="Farmer C."/>
            <person name="Delahaunty K."/>
            <person name="Markovic C."/>
            <person name="Hall O."/>
            <person name="Minx P."/>
            <person name="Tomlinson C."/>
            <person name="Mitreva M."/>
            <person name="Nelson J."/>
            <person name="Hou S."/>
            <person name="Wollam A."/>
            <person name="Pepin K.H."/>
            <person name="Johnson M."/>
            <person name="Bhonagiri V."/>
            <person name="Nash W.E."/>
            <person name="Warren W."/>
            <person name="Chinwalla A."/>
            <person name="Mardis E.R."/>
            <person name="Wilson R.K."/>
        </authorList>
    </citation>
    <scope>NUCLEOTIDE SEQUENCE [LARGE SCALE GENOMIC DNA]</scope>
    <source>
        <strain evidence="1 2">NJ9703</strain>
    </source>
</reference>
<organism evidence="1 2">
    <name type="scientific">Neisseria subflava NJ9703</name>
    <dbReference type="NCBI Taxonomy" id="546268"/>
    <lineage>
        <taxon>Bacteria</taxon>
        <taxon>Pseudomonadati</taxon>
        <taxon>Pseudomonadota</taxon>
        <taxon>Betaproteobacteria</taxon>
        <taxon>Neisseriales</taxon>
        <taxon>Neisseriaceae</taxon>
        <taxon>Neisseria</taxon>
    </lineage>
</organism>
<accession>A0A9W5N072</accession>
<name>A0A9W5N072_NEISU</name>
<dbReference type="Proteomes" id="UP000004621">
    <property type="component" value="Unassembled WGS sequence"/>
</dbReference>